<accession>A0ABP0YK89</accession>
<gene>
    <name evidence="2" type="ORF">CITCOLO1_LOCUS12013</name>
</gene>
<dbReference type="Proteomes" id="UP001642487">
    <property type="component" value="Chromosome 4"/>
</dbReference>
<feature type="compositionally biased region" description="Polar residues" evidence="1">
    <location>
        <begin position="126"/>
        <end position="139"/>
    </location>
</feature>
<evidence type="ECO:0000256" key="1">
    <source>
        <dbReference type="SAM" id="MobiDB-lite"/>
    </source>
</evidence>
<proteinExistence type="predicted"/>
<feature type="region of interest" description="Disordered" evidence="1">
    <location>
        <begin position="126"/>
        <end position="151"/>
    </location>
</feature>
<organism evidence="2 3">
    <name type="scientific">Citrullus colocynthis</name>
    <name type="common">colocynth</name>
    <dbReference type="NCBI Taxonomy" id="252529"/>
    <lineage>
        <taxon>Eukaryota</taxon>
        <taxon>Viridiplantae</taxon>
        <taxon>Streptophyta</taxon>
        <taxon>Embryophyta</taxon>
        <taxon>Tracheophyta</taxon>
        <taxon>Spermatophyta</taxon>
        <taxon>Magnoliopsida</taxon>
        <taxon>eudicotyledons</taxon>
        <taxon>Gunneridae</taxon>
        <taxon>Pentapetalae</taxon>
        <taxon>rosids</taxon>
        <taxon>fabids</taxon>
        <taxon>Cucurbitales</taxon>
        <taxon>Cucurbitaceae</taxon>
        <taxon>Benincaseae</taxon>
        <taxon>Citrullus</taxon>
    </lineage>
</organism>
<reference evidence="2 3" key="1">
    <citation type="submission" date="2024-03" db="EMBL/GenBank/DDBJ databases">
        <authorList>
            <person name="Gkanogiannis A."/>
            <person name="Becerra Lopez-Lavalle L."/>
        </authorList>
    </citation>
    <scope>NUCLEOTIDE SEQUENCE [LARGE SCALE GENOMIC DNA]</scope>
</reference>
<dbReference type="EMBL" id="OZ021738">
    <property type="protein sequence ID" value="CAK9319976.1"/>
    <property type="molecule type" value="Genomic_DNA"/>
</dbReference>
<protein>
    <submittedName>
        <fullName evidence="2">Uncharacterized protein</fullName>
    </submittedName>
</protein>
<evidence type="ECO:0000313" key="3">
    <source>
        <dbReference type="Proteomes" id="UP001642487"/>
    </source>
</evidence>
<keyword evidence="3" id="KW-1185">Reference proteome</keyword>
<sequence length="151" mass="17502">MYNGLGFGFGILNISERINEYSSFELSLSQNIMRYKLNTPLHFLPTPPHIPILEKAPEKFGSSWSVSRLWNSTVEFKRQYMIDFYDVGAILISSLYWSGDDPVQILNRFVIRKFQSTFRWKTDASSNCQTRQTDSSPFNRSRKAGRTSDLV</sequence>
<evidence type="ECO:0000313" key="2">
    <source>
        <dbReference type="EMBL" id="CAK9319976.1"/>
    </source>
</evidence>
<name>A0ABP0YK89_9ROSI</name>